<dbReference type="RefSeq" id="XP_001838543.1">
    <property type="nucleotide sequence ID" value="XM_001838491.1"/>
</dbReference>
<proteinExistence type="predicted"/>
<keyword evidence="4" id="KW-1185">Reference proteome</keyword>
<feature type="region of interest" description="Disordered" evidence="2">
    <location>
        <begin position="557"/>
        <end position="640"/>
    </location>
</feature>
<dbReference type="OrthoDB" id="2989119at2759"/>
<feature type="compositionally biased region" description="Polar residues" evidence="2">
    <location>
        <begin position="409"/>
        <end position="423"/>
    </location>
</feature>
<feature type="region of interest" description="Disordered" evidence="2">
    <location>
        <begin position="62"/>
        <end position="99"/>
    </location>
</feature>
<feature type="compositionally biased region" description="Pro residues" evidence="2">
    <location>
        <begin position="367"/>
        <end position="380"/>
    </location>
</feature>
<feature type="region of interest" description="Disordered" evidence="2">
    <location>
        <begin position="342"/>
        <end position="423"/>
    </location>
</feature>
<protein>
    <submittedName>
        <fullName evidence="3">Uncharacterized protein</fullName>
    </submittedName>
</protein>
<feature type="coiled-coil region" evidence="1">
    <location>
        <begin position="196"/>
        <end position="223"/>
    </location>
</feature>
<evidence type="ECO:0000256" key="1">
    <source>
        <dbReference type="SAM" id="Coils"/>
    </source>
</evidence>
<evidence type="ECO:0000313" key="4">
    <source>
        <dbReference type="Proteomes" id="UP000001861"/>
    </source>
</evidence>
<dbReference type="KEGG" id="cci:CC1G_12794"/>
<dbReference type="InParanoid" id="A8P3G4"/>
<keyword evidence="1" id="KW-0175">Coiled coil</keyword>
<dbReference type="eggNOG" id="ENOG502SV6A">
    <property type="taxonomic scope" value="Eukaryota"/>
</dbReference>
<feature type="compositionally biased region" description="Acidic residues" evidence="2">
    <location>
        <begin position="67"/>
        <end position="86"/>
    </location>
</feature>
<comment type="caution">
    <text evidence="3">The sequence shown here is derived from an EMBL/GenBank/DDBJ whole genome shotgun (WGS) entry which is preliminary data.</text>
</comment>
<dbReference type="EMBL" id="AACS02000004">
    <property type="protein sequence ID" value="EAU83277.1"/>
    <property type="molecule type" value="Genomic_DNA"/>
</dbReference>
<dbReference type="VEuPathDB" id="FungiDB:CC1G_12794"/>
<dbReference type="GeneID" id="6015133"/>
<dbReference type="Proteomes" id="UP000001861">
    <property type="component" value="Unassembled WGS sequence"/>
</dbReference>
<accession>A8P3G4</accession>
<reference evidence="3 4" key="1">
    <citation type="journal article" date="2010" name="Proc. Natl. Acad. Sci. U.S.A.">
        <title>Insights into evolution of multicellular fungi from the assembled chromosomes of the mushroom Coprinopsis cinerea (Coprinus cinereus).</title>
        <authorList>
            <person name="Stajich J.E."/>
            <person name="Wilke S.K."/>
            <person name="Ahren D."/>
            <person name="Au C.H."/>
            <person name="Birren B.W."/>
            <person name="Borodovsky M."/>
            <person name="Burns C."/>
            <person name="Canback B."/>
            <person name="Casselton L.A."/>
            <person name="Cheng C.K."/>
            <person name="Deng J."/>
            <person name="Dietrich F.S."/>
            <person name="Fargo D.C."/>
            <person name="Farman M.L."/>
            <person name="Gathman A.C."/>
            <person name="Goldberg J."/>
            <person name="Guigo R."/>
            <person name="Hoegger P.J."/>
            <person name="Hooker J.B."/>
            <person name="Huggins A."/>
            <person name="James T.Y."/>
            <person name="Kamada T."/>
            <person name="Kilaru S."/>
            <person name="Kodira C."/>
            <person name="Kues U."/>
            <person name="Kupfer D."/>
            <person name="Kwan H.S."/>
            <person name="Lomsadze A."/>
            <person name="Li W."/>
            <person name="Lilly W.W."/>
            <person name="Ma L.J."/>
            <person name="Mackey A.J."/>
            <person name="Manning G."/>
            <person name="Martin F."/>
            <person name="Muraguchi H."/>
            <person name="Natvig D.O."/>
            <person name="Palmerini H."/>
            <person name="Ramesh M.A."/>
            <person name="Rehmeyer C.J."/>
            <person name="Roe B.A."/>
            <person name="Shenoy N."/>
            <person name="Stanke M."/>
            <person name="Ter-Hovhannisyan V."/>
            <person name="Tunlid A."/>
            <person name="Velagapudi R."/>
            <person name="Vision T.J."/>
            <person name="Zeng Q."/>
            <person name="Zolan M.E."/>
            <person name="Pukkila P.J."/>
        </authorList>
    </citation>
    <scope>NUCLEOTIDE SEQUENCE [LARGE SCALE GENOMIC DNA]</scope>
    <source>
        <strain evidence="4">Okayama-7 / 130 / ATCC MYA-4618 / FGSC 9003</strain>
    </source>
</reference>
<gene>
    <name evidence="3" type="ORF">CC1G_12794</name>
</gene>
<feature type="compositionally biased region" description="Acidic residues" evidence="2">
    <location>
        <begin position="344"/>
        <end position="364"/>
    </location>
</feature>
<organism evidence="3 4">
    <name type="scientific">Coprinopsis cinerea (strain Okayama-7 / 130 / ATCC MYA-4618 / FGSC 9003)</name>
    <name type="common">Inky cap fungus</name>
    <name type="synonym">Hormographiella aspergillata</name>
    <dbReference type="NCBI Taxonomy" id="240176"/>
    <lineage>
        <taxon>Eukaryota</taxon>
        <taxon>Fungi</taxon>
        <taxon>Dikarya</taxon>
        <taxon>Basidiomycota</taxon>
        <taxon>Agaricomycotina</taxon>
        <taxon>Agaricomycetes</taxon>
        <taxon>Agaricomycetidae</taxon>
        <taxon>Agaricales</taxon>
        <taxon>Agaricineae</taxon>
        <taxon>Psathyrellaceae</taxon>
        <taxon>Coprinopsis</taxon>
    </lineage>
</organism>
<dbReference type="OMA" id="ICALTRW"/>
<evidence type="ECO:0000256" key="2">
    <source>
        <dbReference type="SAM" id="MobiDB-lite"/>
    </source>
</evidence>
<feature type="compositionally biased region" description="Basic residues" evidence="2">
    <location>
        <begin position="575"/>
        <end position="585"/>
    </location>
</feature>
<evidence type="ECO:0000313" key="3">
    <source>
        <dbReference type="EMBL" id="EAU83277.1"/>
    </source>
</evidence>
<sequence length="799" mass="87427">MGLIKPIVEYGKSQYKEFKKAQSGGRRALRAFWPVIYTRVDLLWPTPEAEAIAQAAWKAARSSTGVEEAEEEETEETPGEPSEEDRENPSLTPGDPAFNLQAWRGRRKNQVYRWFYNYDKACRSQCTEIKVELQSTAPDAPTRALTRKQLYSKKYYKTRVKPKVAAELAKLKRRPTRGERIDMIRRKTGEAYDNETPETKAEIEKLEKDIAEEREKRKEILQDAFVEPPSPSTPEAYLRHIEALREIFQGLLSALSKKTGWSFTVLAGGPDPSKPDGGIRTMSFHEGRNEAGLSFLRAHPNFNEAYMVPFSGFLHMVYPEDVRRSRVVTSESRLCGVMEMMTATEEDEDNEDDDDDDADNDNEGSPETPPPRTPVAPAPNPVLQSACPNPLPQLPAPNQPTLPTTTAPSQPSEASQSGATQTVTPASAAIPVPAAPVASAAGLNPSTPFKGLRDLMVETEEILALRSEDEGHLAMRMRPAGGTMASELLHAGGADYGDLAGFEDDGEFALTGDEEPTYPHNYILPSPNTSLPCASSAIQKSGVPPVNPAASTVGLSQEALATPPPTQTGVPRQGGRGRGRGRGGRGGRGGPRCGERVSGVRASGQAASIDTGGAVVGSKRTSGEPSGGEGRSKRSRKGQKELDPWMVQILRVLRNVVSDPRWQGCLDALEEFEKSTTIDHGRLPAGSKRPPELARWVTQGKKNATTPQIDDLADFAQRWKEWWKSIQPEWRRNEEGDLPLPIADAPSRRSLAQIQKPGPAGIAIALASLSWWAGIENQEEWFEAVNDMRTCLLAFVQGG</sequence>
<name>A8P3G4_COPC7</name>
<dbReference type="AlphaFoldDB" id="A8P3G4"/>
<feature type="compositionally biased region" description="Pro residues" evidence="2">
    <location>
        <begin position="389"/>
        <end position="400"/>
    </location>
</feature>